<feature type="chain" id="PRO_5012057098" description="DUF2155 domain-containing protein" evidence="1">
    <location>
        <begin position="27"/>
        <end position="184"/>
    </location>
</feature>
<dbReference type="AlphaFoldDB" id="A0A1Y5RCV5"/>
<keyword evidence="3" id="KW-1185">Reference proteome</keyword>
<keyword evidence="1" id="KW-0732">Signal</keyword>
<organism evidence="2 3">
    <name type="scientific">Pseudoruegeria aquimaris</name>
    <dbReference type="NCBI Taxonomy" id="393663"/>
    <lineage>
        <taxon>Bacteria</taxon>
        <taxon>Pseudomonadati</taxon>
        <taxon>Pseudomonadota</taxon>
        <taxon>Alphaproteobacteria</taxon>
        <taxon>Rhodobacterales</taxon>
        <taxon>Roseobacteraceae</taxon>
        <taxon>Pseudoruegeria</taxon>
    </lineage>
</organism>
<gene>
    <name evidence="2" type="ORF">PSA7680_00340</name>
</gene>
<dbReference type="OrthoDB" id="9810376at2"/>
<evidence type="ECO:0008006" key="4">
    <source>
        <dbReference type="Google" id="ProtNLM"/>
    </source>
</evidence>
<feature type="signal peptide" evidence="1">
    <location>
        <begin position="1"/>
        <end position="26"/>
    </location>
</feature>
<name>A0A1Y5RCV5_9RHOB</name>
<dbReference type="RefSeq" id="WP_085866930.1">
    <property type="nucleotide sequence ID" value="NZ_FWFQ01000002.1"/>
</dbReference>
<evidence type="ECO:0000313" key="3">
    <source>
        <dbReference type="Proteomes" id="UP000193409"/>
    </source>
</evidence>
<sequence>MTSRRRPHALLALTLAASLAAGTAVAQTFGLLPEEQPGANPNGEIVERTLEEQSDGLSLIIDDTIRLIEIDDREKAETAPGGVLRALDKVDGALQDLALENGGGASFGRIDVVLDECRVPADNPTGDAYAHVTIHDQVLDKTVFEGWMIASSPALNALDHPRYDVWLLRCGPAAQPETDTASGD</sequence>
<dbReference type="EMBL" id="FWFQ01000002">
    <property type="protein sequence ID" value="SLN14482.1"/>
    <property type="molecule type" value="Genomic_DNA"/>
</dbReference>
<dbReference type="Proteomes" id="UP000193409">
    <property type="component" value="Unassembled WGS sequence"/>
</dbReference>
<reference evidence="2 3" key="1">
    <citation type="submission" date="2017-03" db="EMBL/GenBank/DDBJ databases">
        <authorList>
            <person name="Afonso C.L."/>
            <person name="Miller P.J."/>
            <person name="Scott M.A."/>
            <person name="Spackman E."/>
            <person name="Goraichik I."/>
            <person name="Dimitrov K.M."/>
            <person name="Suarez D.L."/>
            <person name="Swayne D.E."/>
        </authorList>
    </citation>
    <scope>NUCLEOTIDE SEQUENCE [LARGE SCALE GENOMIC DNA]</scope>
    <source>
        <strain evidence="2 3">CECT 7680</strain>
    </source>
</reference>
<dbReference type="Pfam" id="PF09923">
    <property type="entry name" value="DUF2155"/>
    <property type="match status" value="1"/>
</dbReference>
<proteinExistence type="predicted"/>
<evidence type="ECO:0000313" key="2">
    <source>
        <dbReference type="EMBL" id="SLN14482.1"/>
    </source>
</evidence>
<protein>
    <recommendedName>
        <fullName evidence="4">DUF2155 domain-containing protein</fullName>
    </recommendedName>
</protein>
<evidence type="ECO:0000256" key="1">
    <source>
        <dbReference type="SAM" id="SignalP"/>
    </source>
</evidence>
<accession>A0A1Y5RCV5</accession>
<dbReference type="InterPro" id="IPR019225">
    <property type="entry name" value="DUF2155"/>
</dbReference>